<keyword evidence="3 4" id="KW-0804">Transcription</keyword>
<dbReference type="PROSITE" id="PS51344">
    <property type="entry name" value="HTH_TFE_IIE"/>
    <property type="match status" value="1"/>
</dbReference>
<gene>
    <name evidence="4" type="primary">tfe</name>
    <name evidence="6" type="ORF">NAS2_0036</name>
</gene>
<evidence type="ECO:0000256" key="4">
    <source>
        <dbReference type="HAMAP-Rule" id="MF_01909"/>
    </source>
</evidence>
<sequence length="195" mass="22659">MPKLEYEDSFVKVASLLGSEDFVKVARALLNNPESTDEEIASATGLKINRVRKVLYELQSRSLIYAIRVRDPKRDWYVYRWKVQPEGAEVFLATVKRRLLNRLKIKLEYEKEHQFYHCGSATCPKRTFEEAVELVFTCPECGNHLEYYDNSELLKAIEWKISQLEEELRSFGGAKRIEVGENEEEGSEDVNEEAS</sequence>
<dbReference type="InterPro" id="IPR036390">
    <property type="entry name" value="WH_DNA-bd_sf"/>
</dbReference>
<dbReference type="EMBL" id="AP018732">
    <property type="protein sequence ID" value="BBE41450.1"/>
    <property type="molecule type" value="Genomic_DNA"/>
</dbReference>
<comment type="function">
    <text evidence="4">Transcription factor that plays a role in the activation of archaeal genes transcribed by RNA polymerase. Facilitates transcription initiation by enhancing TATA-box recognition by TATA-box-binding protein (Tbp), and transcription factor B (Tfb) and RNA polymerase recruitment. Not absolutely required for transcription in vitro, but particularly important in cases where Tbp or Tfb function is not optimal. It dynamically alters the nucleic acid-binding properties of RNA polymerases by stabilizing the initiation complex and destabilizing elongation complexes. Seems to translocate with the RNA polymerase following initiation and acts by binding to the non template strand of the transcription bubble in elongation complexes.</text>
</comment>
<protein>
    <recommendedName>
        <fullName evidence="4">Transcription factor E</fullName>
        <shortName evidence="4">TFE</shortName>
    </recommendedName>
    <alternativeName>
        <fullName evidence="4">TFIIE subunit alpha homolog</fullName>
    </alternativeName>
    <alternativeName>
        <fullName evidence="4">Transcription initiation factor TFIIE</fullName>
    </alternativeName>
</protein>
<dbReference type="InterPro" id="IPR017919">
    <property type="entry name" value="TFIIE/TFIIEa_HTH"/>
</dbReference>
<name>A0A4V0P1E6_9ARCH</name>
<evidence type="ECO:0000259" key="5">
    <source>
        <dbReference type="PROSITE" id="PS51344"/>
    </source>
</evidence>
<dbReference type="SMART" id="SM00531">
    <property type="entry name" value="TFIIE"/>
    <property type="match status" value="1"/>
</dbReference>
<dbReference type="Proteomes" id="UP000509448">
    <property type="component" value="Chromosome"/>
</dbReference>
<dbReference type="GO" id="GO:0006367">
    <property type="term" value="P:transcription initiation at RNA polymerase II promoter"/>
    <property type="evidence" value="ECO:0007669"/>
    <property type="project" value="InterPro"/>
</dbReference>
<proteinExistence type="inferred from homology"/>
<dbReference type="GeneID" id="55583854"/>
<dbReference type="InterPro" id="IPR024550">
    <property type="entry name" value="TFIIEa/SarR/Rpc3_HTH_dom"/>
</dbReference>
<dbReference type="InterPro" id="IPR036388">
    <property type="entry name" value="WH-like_DNA-bd_sf"/>
</dbReference>
<dbReference type="GO" id="GO:0006355">
    <property type="term" value="P:regulation of DNA-templated transcription"/>
    <property type="evidence" value="ECO:0007669"/>
    <property type="project" value="InterPro"/>
</dbReference>
<dbReference type="OrthoDB" id="5935at2157"/>
<dbReference type="Gene3D" id="1.10.10.10">
    <property type="entry name" value="Winged helix-like DNA-binding domain superfamily/Winged helix DNA-binding domain"/>
    <property type="match status" value="1"/>
</dbReference>
<evidence type="ECO:0000256" key="1">
    <source>
        <dbReference type="ARBA" id="ARBA00023015"/>
    </source>
</evidence>
<reference evidence="6 7" key="1">
    <citation type="journal article" date="2019" name="ISME J.">
        <title>Isolation and characterization of a thermophilic sulfur- and iron-reducing thaumarchaeote from a terrestrial acidic hot spring.</title>
        <authorList>
            <person name="Kato S."/>
            <person name="Itoh T."/>
            <person name="Yuki M."/>
            <person name="Nagamori M."/>
            <person name="Ohnishi M."/>
            <person name="Uematsu K."/>
            <person name="Suzuki K."/>
            <person name="Takashina T."/>
            <person name="Ohkuma M."/>
        </authorList>
    </citation>
    <scope>NUCLEOTIDE SEQUENCE [LARGE SCALE GENOMIC DNA]</scope>
    <source>
        <strain evidence="6 7">NAS-02</strain>
    </source>
</reference>
<evidence type="ECO:0000313" key="6">
    <source>
        <dbReference type="EMBL" id="BBE41450.1"/>
    </source>
</evidence>
<dbReference type="RefSeq" id="WP_174447797.1">
    <property type="nucleotide sequence ID" value="NZ_AP018732.1"/>
</dbReference>
<keyword evidence="7" id="KW-1185">Reference proteome</keyword>
<dbReference type="AlphaFoldDB" id="A0A4V0P1E6"/>
<comment type="domain">
    <text evidence="4">The winged helix domain is involved in binding to DNA in the preinitiation complex.</text>
</comment>
<dbReference type="KEGG" id="ccai:NAS2_0036"/>
<comment type="similarity">
    <text evidence="4">Belongs to the TFE family.</text>
</comment>
<feature type="domain" description="HTH TFE/IIEalpha-type" evidence="5">
    <location>
        <begin position="6"/>
        <end position="89"/>
    </location>
</feature>
<evidence type="ECO:0000256" key="3">
    <source>
        <dbReference type="ARBA" id="ARBA00023163"/>
    </source>
</evidence>
<dbReference type="PANTHER" id="PTHR13097:SF7">
    <property type="entry name" value="GENERAL TRANSCRIPTION FACTOR IIE SUBUNIT 1"/>
    <property type="match status" value="1"/>
</dbReference>
<accession>A0A4V0P1E6</accession>
<dbReference type="PIRSF" id="PIRSF006373">
    <property type="entry name" value="TF_E_archaea"/>
    <property type="match status" value="1"/>
</dbReference>
<evidence type="ECO:0000256" key="2">
    <source>
        <dbReference type="ARBA" id="ARBA00023125"/>
    </source>
</evidence>
<dbReference type="InterPro" id="IPR039997">
    <property type="entry name" value="TFE"/>
</dbReference>
<dbReference type="SUPFAM" id="SSF46785">
    <property type="entry name" value="Winged helix' DNA-binding domain"/>
    <property type="match status" value="1"/>
</dbReference>
<keyword evidence="1 4" id="KW-0805">Transcription regulation</keyword>
<organism evidence="6 7">
    <name type="scientific">Conexivisphaera calida</name>
    <dbReference type="NCBI Taxonomy" id="1874277"/>
    <lineage>
        <taxon>Archaea</taxon>
        <taxon>Nitrososphaerota</taxon>
        <taxon>Conexivisphaeria</taxon>
        <taxon>Conexivisphaerales</taxon>
        <taxon>Conexivisphaeraceae</taxon>
        <taxon>Conexivisphaera</taxon>
    </lineage>
</organism>
<dbReference type="Pfam" id="PF02002">
    <property type="entry name" value="TFIIE_alpha"/>
    <property type="match status" value="1"/>
</dbReference>
<dbReference type="PANTHER" id="PTHR13097">
    <property type="entry name" value="TRANSCRIPTION INITIATION FACTOR IIE, ALPHA SUBUNIT"/>
    <property type="match status" value="1"/>
</dbReference>
<evidence type="ECO:0000313" key="7">
    <source>
        <dbReference type="Proteomes" id="UP000509448"/>
    </source>
</evidence>
<dbReference type="HAMAP" id="MF_01909">
    <property type="entry name" value="TFE_arch"/>
    <property type="match status" value="1"/>
</dbReference>
<dbReference type="InterPro" id="IPR002853">
    <property type="entry name" value="TFIIE_asu"/>
</dbReference>
<dbReference type="GO" id="GO:0003677">
    <property type="term" value="F:DNA binding"/>
    <property type="evidence" value="ECO:0007669"/>
    <property type="project" value="UniProtKB-KW"/>
</dbReference>
<comment type="subunit">
    <text evidence="4">Monomer. Interaction with RNA polymerase subunits RpoF and RpoE is necessary for Tfe stimulatory transcription activity. Able to interact with Tbp and RNA polymerase in the absence of DNA promoter. Interacts both with the preinitiation and elongation complexes.</text>
</comment>
<keyword evidence="2 4" id="KW-0238">DNA-binding</keyword>
<dbReference type="InterPro" id="IPR016481">
    <property type="entry name" value="TF_E_archaea"/>
</dbReference>